<dbReference type="Gene3D" id="3.40.50.1820">
    <property type="entry name" value="alpha/beta hydrolase"/>
    <property type="match status" value="1"/>
</dbReference>
<dbReference type="Pfam" id="PF12697">
    <property type="entry name" value="Abhydrolase_6"/>
    <property type="match status" value="1"/>
</dbReference>
<protein>
    <submittedName>
        <fullName evidence="2">Alpha/beta hydrolase</fullName>
    </submittedName>
</protein>
<dbReference type="Proteomes" id="UP000176562">
    <property type="component" value="Chromosome"/>
</dbReference>
<dbReference type="PANTHER" id="PTHR43194:SF2">
    <property type="entry name" value="PEROXISOMAL MEMBRANE PROTEIN LPX1"/>
    <property type="match status" value="1"/>
</dbReference>
<accession>A0A1D9MAR8</accession>
<feature type="domain" description="AB hydrolase-1" evidence="1">
    <location>
        <begin position="6"/>
        <end position="221"/>
    </location>
</feature>
<dbReference type="RefSeq" id="WP_071165851.1">
    <property type="nucleotide sequence ID" value="NZ_CP017781.1"/>
</dbReference>
<dbReference type="GO" id="GO:0016787">
    <property type="term" value="F:hydrolase activity"/>
    <property type="evidence" value="ECO:0007669"/>
    <property type="project" value="UniProtKB-KW"/>
</dbReference>
<keyword evidence="2" id="KW-0378">Hydrolase</keyword>
<organism evidence="2 3">
    <name type="scientific">Rhodobacter xanthinilyticus</name>
    <dbReference type="NCBI Taxonomy" id="1850250"/>
    <lineage>
        <taxon>Bacteria</taxon>
        <taxon>Pseudomonadati</taxon>
        <taxon>Pseudomonadota</taxon>
        <taxon>Alphaproteobacteria</taxon>
        <taxon>Rhodobacterales</taxon>
        <taxon>Rhodobacter group</taxon>
        <taxon>Rhodobacter</taxon>
    </lineage>
</organism>
<dbReference type="InterPro" id="IPR029058">
    <property type="entry name" value="AB_hydrolase_fold"/>
</dbReference>
<dbReference type="SUPFAM" id="SSF53474">
    <property type="entry name" value="alpha/beta-Hydrolases"/>
    <property type="match status" value="1"/>
</dbReference>
<name>A0A1D9MAR8_9RHOB</name>
<evidence type="ECO:0000313" key="2">
    <source>
        <dbReference type="EMBL" id="AOZ68985.1"/>
    </source>
</evidence>
<dbReference type="KEGG" id="rhp:LPB142_06345"/>
<dbReference type="InterPro" id="IPR000073">
    <property type="entry name" value="AB_hydrolase_1"/>
</dbReference>
<sequence length="236" mass="26170">MSAEPLIFLPGFLCDARLFWHQIIDFSAERMVICAPLLGESVEEMAEAVLAAAPEKFALIGHWLGGIVAMEILRRAPDRVSQIALIDVSPLPETPAVASAREARIVRARTGRLDEAVLEEIPAGALAPGETRLHAQAMLLDMAQALGPEGFTRQSRALMRRPDQQRALRNTKVRALLICGEYDTICPPRRHEFLAELMPHAEFRLILSAGHLSPLEQPQKVTLALRDWLEAPLLLR</sequence>
<gene>
    <name evidence="2" type="ORF">LPB142_06345</name>
</gene>
<dbReference type="EMBL" id="CP017781">
    <property type="protein sequence ID" value="AOZ68985.1"/>
    <property type="molecule type" value="Genomic_DNA"/>
</dbReference>
<dbReference type="PANTHER" id="PTHR43194">
    <property type="entry name" value="HYDROLASE ALPHA/BETA FOLD FAMILY"/>
    <property type="match status" value="1"/>
</dbReference>
<evidence type="ECO:0000313" key="3">
    <source>
        <dbReference type="Proteomes" id="UP000176562"/>
    </source>
</evidence>
<dbReference type="STRING" id="1850250.LPB142_06345"/>
<dbReference type="AlphaFoldDB" id="A0A1D9MAR8"/>
<evidence type="ECO:0000259" key="1">
    <source>
        <dbReference type="Pfam" id="PF12697"/>
    </source>
</evidence>
<dbReference type="InterPro" id="IPR050228">
    <property type="entry name" value="Carboxylesterase_BioH"/>
</dbReference>
<keyword evidence="3" id="KW-1185">Reference proteome</keyword>
<reference evidence="2 3" key="1">
    <citation type="submission" date="2016-10" db="EMBL/GenBank/DDBJ databases">
        <title>Rhodobacter sp. LPB0142, isolated from sea water.</title>
        <authorList>
            <person name="Kim E."/>
            <person name="Yi H."/>
        </authorList>
    </citation>
    <scope>NUCLEOTIDE SEQUENCE [LARGE SCALE GENOMIC DNA]</scope>
    <source>
        <strain evidence="2 3">LPB0142</strain>
    </source>
</reference>
<proteinExistence type="predicted"/>